<name>A0A5C6ASJ4_9BACT</name>
<dbReference type="AlphaFoldDB" id="A0A5C6ASJ4"/>
<comment type="caution">
    <text evidence="1">The sequence shown here is derived from an EMBL/GenBank/DDBJ whole genome shotgun (WGS) entry which is preliminary data.</text>
</comment>
<gene>
    <name evidence="1" type="ORF">Pla52n_45360</name>
</gene>
<organism evidence="1 2">
    <name type="scientific">Stieleria varia</name>
    <dbReference type="NCBI Taxonomy" id="2528005"/>
    <lineage>
        <taxon>Bacteria</taxon>
        <taxon>Pseudomonadati</taxon>
        <taxon>Planctomycetota</taxon>
        <taxon>Planctomycetia</taxon>
        <taxon>Pirellulales</taxon>
        <taxon>Pirellulaceae</taxon>
        <taxon>Stieleria</taxon>
    </lineage>
</organism>
<dbReference type="EMBL" id="SJPN01000005">
    <property type="protein sequence ID" value="TWU01164.1"/>
    <property type="molecule type" value="Genomic_DNA"/>
</dbReference>
<dbReference type="Proteomes" id="UP000320176">
    <property type="component" value="Unassembled WGS sequence"/>
</dbReference>
<accession>A0A5C6ASJ4</accession>
<evidence type="ECO:0000313" key="1">
    <source>
        <dbReference type="EMBL" id="TWU01164.1"/>
    </source>
</evidence>
<keyword evidence="2" id="KW-1185">Reference proteome</keyword>
<protein>
    <submittedName>
        <fullName evidence="1">Uncharacterized protein</fullName>
    </submittedName>
</protein>
<evidence type="ECO:0000313" key="2">
    <source>
        <dbReference type="Proteomes" id="UP000320176"/>
    </source>
</evidence>
<reference evidence="1 2" key="1">
    <citation type="submission" date="2019-02" db="EMBL/GenBank/DDBJ databases">
        <title>Deep-cultivation of Planctomycetes and their phenomic and genomic characterization uncovers novel biology.</title>
        <authorList>
            <person name="Wiegand S."/>
            <person name="Jogler M."/>
            <person name="Boedeker C."/>
            <person name="Pinto D."/>
            <person name="Vollmers J."/>
            <person name="Rivas-Marin E."/>
            <person name="Kohn T."/>
            <person name="Peeters S.H."/>
            <person name="Heuer A."/>
            <person name="Rast P."/>
            <person name="Oberbeckmann S."/>
            <person name="Bunk B."/>
            <person name="Jeske O."/>
            <person name="Meyerdierks A."/>
            <person name="Storesund J.E."/>
            <person name="Kallscheuer N."/>
            <person name="Luecker S."/>
            <person name="Lage O.M."/>
            <person name="Pohl T."/>
            <person name="Merkel B.J."/>
            <person name="Hornburger P."/>
            <person name="Mueller R.-W."/>
            <person name="Bruemmer F."/>
            <person name="Labrenz M."/>
            <person name="Spormann A.M."/>
            <person name="Op Den Camp H."/>
            <person name="Overmann J."/>
            <person name="Amann R."/>
            <person name="Jetten M.S.M."/>
            <person name="Mascher T."/>
            <person name="Medema M.H."/>
            <person name="Devos D.P."/>
            <person name="Kaster A.-K."/>
            <person name="Ovreas L."/>
            <person name="Rohde M."/>
            <person name="Galperin M.Y."/>
            <person name="Jogler C."/>
        </authorList>
    </citation>
    <scope>NUCLEOTIDE SEQUENCE [LARGE SCALE GENOMIC DNA]</scope>
    <source>
        <strain evidence="1 2">Pla52n</strain>
    </source>
</reference>
<proteinExistence type="predicted"/>
<sequence length="101" mass="11564">MDDDSLAGIQFQRAFFLQTQFSTQGGGPTRYTRGKLTLGYVGRRLRRFSLSRFLSSVTTALSGWFEFWRMVVFVFDLESRTTIVARLSKSIACPAKRFAIH</sequence>